<dbReference type="GO" id="GO:0003677">
    <property type="term" value="F:DNA binding"/>
    <property type="evidence" value="ECO:0007669"/>
    <property type="project" value="InterPro"/>
</dbReference>
<accession>A0A0D6PNE1</accession>
<dbReference type="SUPFAM" id="SSF47413">
    <property type="entry name" value="lambda repressor-like DNA-binding domains"/>
    <property type="match status" value="1"/>
</dbReference>
<evidence type="ECO:0000313" key="2">
    <source>
        <dbReference type="Proteomes" id="UP000032668"/>
    </source>
</evidence>
<dbReference type="Proteomes" id="UP000032668">
    <property type="component" value="Unassembled WGS sequence"/>
</dbReference>
<keyword evidence="2" id="KW-1185">Reference proteome</keyword>
<comment type="caution">
    <text evidence="1">The sequence shown here is derived from an EMBL/GenBank/DDBJ whole genome shotgun (WGS) entry which is preliminary data.</text>
</comment>
<gene>
    <name evidence="1" type="ORF">Aam_392_001</name>
</gene>
<dbReference type="AlphaFoldDB" id="A0A0D6PNE1"/>
<sequence length="79" mass="8310">MITGGQLRAGRAYAKISAVKLAELADVGRSTIVKAESTDGIPPITANNLSLIQRTLESLGVIFGVNGEVNYKPPLEKEG</sequence>
<reference evidence="1 2" key="1">
    <citation type="submission" date="2012-11" db="EMBL/GenBank/DDBJ databases">
        <title>Whole genome sequence of Acidocella aminolytica 101 = DSM 11237.</title>
        <authorList>
            <person name="Azuma Y."/>
            <person name="Higashiura N."/>
            <person name="Hirakawa H."/>
            <person name="Matsushita K."/>
        </authorList>
    </citation>
    <scope>NUCLEOTIDE SEQUENCE [LARGE SCALE GENOMIC DNA]</scope>
    <source>
        <strain evidence="2">101 / DSM 11237</strain>
    </source>
</reference>
<protein>
    <recommendedName>
        <fullName evidence="3">HTH cro/C1-type domain-containing protein</fullName>
    </recommendedName>
</protein>
<dbReference type="InterPro" id="IPR010982">
    <property type="entry name" value="Lambda_DNA-bd_dom_sf"/>
</dbReference>
<dbReference type="EMBL" id="BANC01000364">
    <property type="protein sequence ID" value="GAN82319.1"/>
    <property type="molecule type" value="Genomic_DNA"/>
</dbReference>
<organism evidence="1 2">
    <name type="scientific">Acidocella aminolytica 101 = DSM 11237</name>
    <dbReference type="NCBI Taxonomy" id="1120923"/>
    <lineage>
        <taxon>Bacteria</taxon>
        <taxon>Pseudomonadati</taxon>
        <taxon>Pseudomonadota</taxon>
        <taxon>Alphaproteobacteria</taxon>
        <taxon>Acetobacterales</taxon>
        <taxon>Acidocellaceae</taxon>
        <taxon>Acidocella</taxon>
    </lineage>
</organism>
<dbReference type="OrthoDB" id="4419620at2"/>
<proteinExistence type="predicted"/>
<name>A0A0D6PNE1_9PROT</name>
<dbReference type="Gene3D" id="1.10.260.40">
    <property type="entry name" value="lambda repressor-like DNA-binding domains"/>
    <property type="match status" value="1"/>
</dbReference>
<evidence type="ECO:0008006" key="3">
    <source>
        <dbReference type="Google" id="ProtNLM"/>
    </source>
</evidence>
<evidence type="ECO:0000313" key="1">
    <source>
        <dbReference type="EMBL" id="GAN82319.1"/>
    </source>
</evidence>